<dbReference type="Pfam" id="PF22564">
    <property type="entry name" value="HAAS"/>
    <property type="match status" value="1"/>
</dbReference>
<evidence type="ECO:0000313" key="3">
    <source>
        <dbReference type="Proteomes" id="UP000468638"/>
    </source>
</evidence>
<evidence type="ECO:0000256" key="1">
    <source>
        <dbReference type="SAM" id="Phobius"/>
    </source>
</evidence>
<sequence>MEMVERYIYAVTQRLPENQREDIAEELRGIIEDMLEAHFGSQNYTEEQVHHVLLELGNPNELAEQYRGSKRYLIGPDLFPSFIFILKIVSLAIMTAMSIVFVIETIIEPSAVIGNFISMVTSLISAAAQAFAWITIGFGIADYKGIVPDDLKKNTTREWTPTDLPEIPDRKKQIKRADAIIGIIFSVVAIVFVTFSNELIGVPIFRNDELMGIIPVLNVESFNSLLPFIYTIVAISIGKECLKLIYGKWTKQLALLTMIINVVTLILVALLFTDQVVWNPGFMSEFVELGGVSSQDELYALIKQVWEQATFWTVIGFVVVTIIDTVVAFYKAYRK</sequence>
<evidence type="ECO:0000313" key="2">
    <source>
        <dbReference type="EMBL" id="MYL35236.1"/>
    </source>
</evidence>
<proteinExistence type="predicted"/>
<dbReference type="OrthoDB" id="116789at2"/>
<keyword evidence="1" id="KW-0472">Membrane</keyword>
<feature type="transmembrane region" description="Helical" evidence="1">
    <location>
        <begin position="179"/>
        <end position="205"/>
    </location>
</feature>
<keyword evidence="1" id="KW-1133">Transmembrane helix</keyword>
<reference evidence="2 3" key="1">
    <citation type="submission" date="2019-11" db="EMBL/GenBank/DDBJ databases">
        <title>Genome sequences of 17 halophilic strains isolated from different environments.</title>
        <authorList>
            <person name="Furrow R.E."/>
        </authorList>
    </citation>
    <scope>NUCLEOTIDE SEQUENCE [LARGE SCALE GENOMIC DNA]</scope>
    <source>
        <strain evidence="2 3">22514_16_FS</strain>
    </source>
</reference>
<feature type="transmembrane region" description="Helical" evidence="1">
    <location>
        <begin position="78"/>
        <end position="103"/>
    </location>
</feature>
<feature type="transmembrane region" description="Helical" evidence="1">
    <location>
        <begin position="123"/>
        <end position="143"/>
    </location>
</feature>
<accession>A0A6I5A4J1</accession>
<organism evidence="2 3">
    <name type="scientific">Pontibacillus yanchengensis</name>
    <dbReference type="NCBI Taxonomy" id="462910"/>
    <lineage>
        <taxon>Bacteria</taxon>
        <taxon>Bacillati</taxon>
        <taxon>Bacillota</taxon>
        <taxon>Bacilli</taxon>
        <taxon>Bacillales</taxon>
        <taxon>Bacillaceae</taxon>
        <taxon>Pontibacillus</taxon>
    </lineage>
</organism>
<dbReference type="Proteomes" id="UP000468638">
    <property type="component" value="Unassembled WGS sequence"/>
</dbReference>
<dbReference type="EMBL" id="WMEQ01000015">
    <property type="protein sequence ID" value="MYL35236.1"/>
    <property type="molecule type" value="Genomic_DNA"/>
</dbReference>
<feature type="transmembrane region" description="Helical" evidence="1">
    <location>
        <begin position="253"/>
        <end position="273"/>
    </location>
</feature>
<protein>
    <submittedName>
        <fullName evidence="2">Uncharacterized protein</fullName>
    </submittedName>
</protein>
<name>A0A6I5A4J1_9BACI</name>
<dbReference type="AlphaFoldDB" id="A0A6I5A4J1"/>
<comment type="caution">
    <text evidence="2">The sequence shown here is derived from an EMBL/GenBank/DDBJ whole genome shotgun (WGS) entry which is preliminary data.</text>
</comment>
<feature type="transmembrane region" description="Helical" evidence="1">
    <location>
        <begin position="309"/>
        <end position="330"/>
    </location>
</feature>
<dbReference type="RefSeq" id="WP_160910063.1">
    <property type="nucleotide sequence ID" value="NZ_WMEQ01000015.1"/>
</dbReference>
<keyword evidence="1" id="KW-0812">Transmembrane</keyword>
<gene>
    <name evidence="2" type="ORF">GLW05_16785</name>
</gene>